<protein>
    <recommendedName>
        <fullName evidence="7">Phage shock protein PspC N-terminal domain-containing protein</fullName>
    </recommendedName>
</protein>
<evidence type="ECO:0000256" key="6">
    <source>
        <dbReference type="SAM" id="Phobius"/>
    </source>
</evidence>
<sequence length="89" mass="10157">MSGSDQSWNPFRKKRFPLRRSMSDKRIMGVCSGIAHYFNLDPTLVRIAFVIGVIVTGGPFILAYIGLGWAMPKDTELTHEERMRIIRDS</sequence>
<accession>A0A2A8D3F5</accession>
<dbReference type="Pfam" id="PF04024">
    <property type="entry name" value="PspC"/>
    <property type="match status" value="1"/>
</dbReference>
<feature type="transmembrane region" description="Helical" evidence="6">
    <location>
        <begin position="47"/>
        <end position="67"/>
    </location>
</feature>
<dbReference type="InterPro" id="IPR007168">
    <property type="entry name" value="Phageshock_PspC_N"/>
</dbReference>
<gene>
    <name evidence="8" type="ORF">CRI94_03035</name>
</gene>
<evidence type="ECO:0000313" key="8">
    <source>
        <dbReference type="EMBL" id="PEN15410.1"/>
    </source>
</evidence>
<name>A0A2A8D3F5_9BACT</name>
<evidence type="ECO:0000256" key="5">
    <source>
        <dbReference type="ARBA" id="ARBA00023136"/>
    </source>
</evidence>
<reference evidence="8 9" key="1">
    <citation type="submission" date="2017-10" db="EMBL/GenBank/DDBJ databases">
        <title>Draft genome of Longibacter Salinarum.</title>
        <authorList>
            <person name="Goh K.M."/>
            <person name="Shamsir M.S."/>
            <person name="Lim S.W."/>
        </authorList>
    </citation>
    <scope>NUCLEOTIDE SEQUENCE [LARGE SCALE GENOMIC DNA]</scope>
    <source>
        <strain evidence="8 9">KCTC 52045</strain>
    </source>
</reference>
<evidence type="ECO:0000256" key="3">
    <source>
        <dbReference type="ARBA" id="ARBA00022692"/>
    </source>
</evidence>
<keyword evidence="2" id="KW-1003">Cell membrane</keyword>
<dbReference type="Proteomes" id="UP000220102">
    <property type="component" value="Unassembled WGS sequence"/>
</dbReference>
<dbReference type="EMBL" id="PDEQ01000001">
    <property type="protein sequence ID" value="PEN15410.1"/>
    <property type="molecule type" value="Genomic_DNA"/>
</dbReference>
<evidence type="ECO:0000256" key="4">
    <source>
        <dbReference type="ARBA" id="ARBA00022989"/>
    </source>
</evidence>
<dbReference type="InterPro" id="IPR052027">
    <property type="entry name" value="PspC"/>
</dbReference>
<evidence type="ECO:0000256" key="1">
    <source>
        <dbReference type="ARBA" id="ARBA00004162"/>
    </source>
</evidence>
<organism evidence="8 9">
    <name type="scientific">Longibacter salinarum</name>
    <dbReference type="NCBI Taxonomy" id="1850348"/>
    <lineage>
        <taxon>Bacteria</taxon>
        <taxon>Pseudomonadati</taxon>
        <taxon>Rhodothermota</taxon>
        <taxon>Rhodothermia</taxon>
        <taxon>Rhodothermales</taxon>
        <taxon>Salisaetaceae</taxon>
        <taxon>Longibacter</taxon>
    </lineage>
</organism>
<comment type="subcellular location">
    <subcellularLocation>
        <location evidence="1">Cell membrane</location>
        <topology evidence="1">Single-pass membrane protein</topology>
    </subcellularLocation>
</comment>
<keyword evidence="9" id="KW-1185">Reference proteome</keyword>
<keyword evidence="4 6" id="KW-1133">Transmembrane helix</keyword>
<dbReference type="AlphaFoldDB" id="A0A2A8D3F5"/>
<proteinExistence type="predicted"/>
<keyword evidence="3 6" id="KW-0812">Transmembrane</keyword>
<evidence type="ECO:0000256" key="2">
    <source>
        <dbReference type="ARBA" id="ARBA00022475"/>
    </source>
</evidence>
<dbReference type="OrthoDB" id="5772680at2"/>
<feature type="domain" description="Phage shock protein PspC N-terminal" evidence="7">
    <location>
        <begin position="17"/>
        <end position="73"/>
    </location>
</feature>
<dbReference type="PANTHER" id="PTHR33885:SF3">
    <property type="entry name" value="PHAGE SHOCK PROTEIN C"/>
    <property type="match status" value="1"/>
</dbReference>
<evidence type="ECO:0000259" key="7">
    <source>
        <dbReference type="Pfam" id="PF04024"/>
    </source>
</evidence>
<evidence type="ECO:0000313" key="9">
    <source>
        <dbReference type="Proteomes" id="UP000220102"/>
    </source>
</evidence>
<comment type="caution">
    <text evidence="8">The sequence shown here is derived from an EMBL/GenBank/DDBJ whole genome shotgun (WGS) entry which is preliminary data.</text>
</comment>
<keyword evidence="5 6" id="KW-0472">Membrane</keyword>
<dbReference type="GO" id="GO:0005886">
    <property type="term" value="C:plasma membrane"/>
    <property type="evidence" value="ECO:0007669"/>
    <property type="project" value="UniProtKB-SubCell"/>
</dbReference>
<dbReference type="PANTHER" id="PTHR33885">
    <property type="entry name" value="PHAGE SHOCK PROTEIN C"/>
    <property type="match status" value="1"/>
</dbReference>